<dbReference type="AlphaFoldDB" id="A0A8W8LZY7"/>
<evidence type="ECO:0000256" key="1">
    <source>
        <dbReference type="SAM" id="SignalP"/>
    </source>
</evidence>
<proteinExistence type="predicted"/>
<evidence type="ECO:0008006" key="4">
    <source>
        <dbReference type="Google" id="ProtNLM"/>
    </source>
</evidence>
<dbReference type="Proteomes" id="UP000005408">
    <property type="component" value="Unassembled WGS sequence"/>
</dbReference>
<keyword evidence="3" id="KW-1185">Reference proteome</keyword>
<reference evidence="2" key="1">
    <citation type="submission" date="2022-08" db="UniProtKB">
        <authorList>
            <consortium name="EnsemblMetazoa"/>
        </authorList>
    </citation>
    <scope>IDENTIFICATION</scope>
    <source>
        <strain evidence="2">05x7-T-G4-1.051#20</strain>
    </source>
</reference>
<keyword evidence="1" id="KW-0732">Signal</keyword>
<name>A0A8W8LZY7_MAGGI</name>
<evidence type="ECO:0000313" key="2">
    <source>
        <dbReference type="EnsemblMetazoa" id="G30385.1:cds"/>
    </source>
</evidence>
<sequence>MNSLFMWILLVREAFGFISIKVESPVLKINKSDIDIRCIVDGTNLSKVISIQLNRSSIRVVAVRQNSVVWDAALENKTGVTVNASVSNDTSSLYLNLEISKTVVRYPEDFGSYQCSLLAVDSLGGVVSDHSLIVNITGQYKHMYVQRNRE</sequence>
<protein>
    <recommendedName>
        <fullName evidence="4">Ig-like domain-containing protein</fullName>
    </recommendedName>
</protein>
<feature type="chain" id="PRO_5036443874" description="Ig-like domain-containing protein" evidence="1">
    <location>
        <begin position="17"/>
        <end position="150"/>
    </location>
</feature>
<evidence type="ECO:0000313" key="3">
    <source>
        <dbReference type="Proteomes" id="UP000005408"/>
    </source>
</evidence>
<accession>A0A8W8LZY7</accession>
<dbReference type="EnsemblMetazoa" id="G30385.1">
    <property type="protein sequence ID" value="G30385.1:cds"/>
    <property type="gene ID" value="G30385"/>
</dbReference>
<organism evidence="2 3">
    <name type="scientific">Magallana gigas</name>
    <name type="common">Pacific oyster</name>
    <name type="synonym">Crassostrea gigas</name>
    <dbReference type="NCBI Taxonomy" id="29159"/>
    <lineage>
        <taxon>Eukaryota</taxon>
        <taxon>Metazoa</taxon>
        <taxon>Spiralia</taxon>
        <taxon>Lophotrochozoa</taxon>
        <taxon>Mollusca</taxon>
        <taxon>Bivalvia</taxon>
        <taxon>Autobranchia</taxon>
        <taxon>Pteriomorphia</taxon>
        <taxon>Ostreida</taxon>
        <taxon>Ostreoidea</taxon>
        <taxon>Ostreidae</taxon>
        <taxon>Magallana</taxon>
    </lineage>
</organism>
<feature type="signal peptide" evidence="1">
    <location>
        <begin position="1"/>
        <end position="16"/>
    </location>
</feature>